<organism evidence="1 2">
    <name type="scientific">Saccharomyces kudriavzevii (strain ATCC MYA-4449 / AS 2.2408 / CBS 8840 / NBRC 1802 / NCYC 2889)</name>
    <name type="common">Yeast</name>
    <dbReference type="NCBI Taxonomy" id="226230"/>
    <lineage>
        <taxon>Eukaryota</taxon>
        <taxon>Fungi</taxon>
        <taxon>Dikarya</taxon>
        <taxon>Ascomycota</taxon>
        <taxon>Saccharomycotina</taxon>
        <taxon>Saccharomycetes</taxon>
        <taxon>Saccharomycetales</taxon>
        <taxon>Saccharomycetaceae</taxon>
        <taxon>Saccharomyces</taxon>
    </lineage>
</organism>
<proteinExistence type="predicted"/>
<sequence>MSSSGVYTCNSCVLTFDASEQQRAHMKSDWHRYNLKRRVAQLPPISFETFDSKVSAAAANTSKAADKEKPITKKELKRREKQVLLEKKKKLLEIARANMLENMQKSQDGETLDISRLSLQEDEGAKEKEQPVTEEPEELNEEEMAERVMQEKLRNRVDIPLDQCLFCEHNKQFKDLEENLEHMFRTHGFYVPEQKYLVDKTGLVKYLSEKIGLGNICIVCNFQGRTLAAARQHMLAKRHCKIPYESEDERLEISEFYDFTSSYGGFHNNTTAGNEDDWEDVESDEAGNDDEDLPQEYLYNDGTELHLPTGIKIGHRSLQRYYKQDLKPEVILTEGQGTLVAAETRSFLPMFDKKGVQAQQRVWQTERFDKKRLDKRSAKFVNNQPYYRDQLLQ</sequence>
<dbReference type="PANTHER" id="PTHR13182:SF21">
    <property type="entry name" value="CYTOPLASMIC 60S SUBUNIT BIOGENESIS FACTOR REI1"/>
    <property type="match status" value="1"/>
</dbReference>
<dbReference type="InterPro" id="IPR000253">
    <property type="entry name" value="FHA_dom"/>
</dbReference>
<dbReference type="InterPro" id="IPR036236">
    <property type="entry name" value="Znf_C2H2_sf"/>
</dbReference>
<dbReference type="InterPro" id="IPR040025">
    <property type="entry name" value="Znf622/Rei1/Reh1"/>
</dbReference>
<dbReference type="GO" id="GO:0042273">
    <property type="term" value="P:ribosomal large subunit biogenesis"/>
    <property type="evidence" value="ECO:0007669"/>
    <property type="project" value="TreeGrafter"/>
</dbReference>
<name>A0AA35NPI3_SACK1</name>
<dbReference type="Pfam" id="PF12756">
    <property type="entry name" value="zf-C2H2_2"/>
    <property type="match status" value="1"/>
</dbReference>
<dbReference type="OrthoDB" id="19329at2759"/>
<keyword evidence="2" id="KW-1185">Reference proteome</keyword>
<dbReference type="PANTHER" id="PTHR13182">
    <property type="entry name" value="ZINC FINGER PROTEIN 622"/>
    <property type="match status" value="1"/>
</dbReference>
<dbReference type="SUPFAM" id="SSF57667">
    <property type="entry name" value="beta-beta-alpha zinc fingers"/>
    <property type="match status" value="1"/>
</dbReference>
<evidence type="ECO:0000313" key="2">
    <source>
        <dbReference type="Proteomes" id="UP001162087"/>
    </source>
</evidence>
<dbReference type="PROSITE" id="PS50006">
    <property type="entry name" value="FHA_DOMAIN"/>
    <property type="match status" value="1"/>
</dbReference>
<evidence type="ECO:0000313" key="1">
    <source>
        <dbReference type="EMBL" id="CAI4056103.1"/>
    </source>
</evidence>
<dbReference type="PROSITE" id="PS00028">
    <property type="entry name" value="ZINC_FINGER_C2H2_1"/>
    <property type="match status" value="1"/>
</dbReference>
<dbReference type="GO" id="GO:0030687">
    <property type="term" value="C:preribosome, large subunit precursor"/>
    <property type="evidence" value="ECO:0007669"/>
    <property type="project" value="TreeGrafter"/>
</dbReference>
<dbReference type="Proteomes" id="UP001162087">
    <property type="component" value="Chromosome 2"/>
</dbReference>
<gene>
    <name evidence="1" type="primary">SKDI02G3750</name>
    <name evidence="1" type="ORF">SKDI_02G3750</name>
</gene>
<accession>A0AA35NPI3</accession>
<dbReference type="InterPro" id="IPR013087">
    <property type="entry name" value="Znf_C2H2_type"/>
</dbReference>
<protein>
    <submittedName>
        <fullName evidence="1">Uncharacterized protein</fullName>
    </submittedName>
</protein>
<dbReference type="InterPro" id="IPR041661">
    <property type="entry name" value="ZN622/Rei1/Reh1_Znf-C2H2"/>
</dbReference>
<reference evidence="1" key="1">
    <citation type="submission" date="2022-10" db="EMBL/GenBank/DDBJ databases">
        <authorList>
            <person name="Byrne P K."/>
        </authorList>
    </citation>
    <scope>NUCLEOTIDE SEQUENCE</scope>
    <source>
        <strain evidence="1">IFO1802</strain>
    </source>
</reference>
<dbReference type="EMBL" id="OX365897">
    <property type="protein sequence ID" value="CAI4056103.1"/>
    <property type="molecule type" value="Genomic_DNA"/>
</dbReference>